<dbReference type="SUPFAM" id="SSF53098">
    <property type="entry name" value="Ribonuclease H-like"/>
    <property type="match status" value="1"/>
</dbReference>
<name>A0ABD2PBQ7_9CUCU</name>
<protein>
    <recommendedName>
        <fullName evidence="1">RNase H type-1 domain-containing protein</fullName>
    </recommendedName>
</protein>
<evidence type="ECO:0000259" key="1">
    <source>
        <dbReference type="PROSITE" id="PS50879"/>
    </source>
</evidence>
<proteinExistence type="predicted"/>
<gene>
    <name evidence="2" type="ORF">HHI36_002830</name>
</gene>
<organism evidence="2 3">
    <name type="scientific">Cryptolaemus montrouzieri</name>
    <dbReference type="NCBI Taxonomy" id="559131"/>
    <lineage>
        <taxon>Eukaryota</taxon>
        <taxon>Metazoa</taxon>
        <taxon>Ecdysozoa</taxon>
        <taxon>Arthropoda</taxon>
        <taxon>Hexapoda</taxon>
        <taxon>Insecta</taxon>
        <taxon>Pterygota</taxon>
        <taxon>Neoptera</taxon>
        <taxon>Endopterygota</taxon>
        <taxon>Coleoptera</taxon>
        <taxon>Polyphaga</taxon>
        <taxon>Cucujiformia</taxon>
        <taxon>Coccinelloidea</taxon>
        <taxon>Coccinellidae</taxon>
        <taxon>Scymninae</taxon>
        <taxon>Scymnini</taxon>
        <taxon>Cryptolaemus</taxon>
    </lineage>
</organism>
<dbReference type="Pfam" id="PF00075">
    <property type="entry name" value="RNase_H"/>
    <property type="match status" value="1"/>
</dbReference>
<dbReference type="InterPro" id="IPR036397">
    <property type="entry name" value="RNaseH_sf"/>
</dbReference>
<evidence type="ECO:0000313" key="2">
    <source>
        <dbReference type="EMBL" id="KAL3288382.1"/>
    </source>
</evidence>
<dbReference type="Gene3D" id="3.30.420.10">
    <property type="entry name" value="Ribonuclease H-like superfamily/Ribonuclease H"/>
    <property type="match status" value="1"/>
</dbReference>
<dbReference type="Proteomes" id="UP001516400">
    <property type="component" value="Unassembled WGS sequence"/>
</dbReference>
<dbReference type="EMBL" id="JABFTP020000185">
    <property type="protein sequence ID" value="KAL3288382.1"/>
    <property type="molecule type" value="Genomic_DNA"/>
</dbReference>
<dbReference type="CDD" id="cd09276">
    <property type="entry name" value="Rnase_HI_RT_non_LTR"/>
    <property type="match status" value="1"/>
</dbReference>
<dbReference type="InterPro" id="IPR002156">
    <property type="entry name" value="RNaseH_domain"/>
</dbReference>
<reference evidence="2 3" key="1">
    <citation type="journal article" date="2021" name="BMC Biol.">
        <title>Horizontally acquired antibacterial genes associated with adaptive radiation of ladybird beetles.</title>
        <authorList>
            <person name="Li H.S."/>
            <person name="Tang X.F."/>
            <person name="Huang Y.H."/>
            <person name="Xu Z.Y."/>
            <person name="Chen M.L."/>
            <person name="Du X.Y."/>
            <person name="Qiu B.Y."/>
            <person name="Chen P.T."/>
            <person name="Zhang W."/>
            <person name="Slipinski A."/>
            <person name="Escalona H.E."/>
            <person name="Waterhouse R.M."/>
            <person name="Zwick A."/>
            <person name="Pang H."/>
        </authorList>
    </citation>
    <scope>NUCLEOTIDE SEQUENCE [LARGE SCALE GENOMIC DNA]</scope>
    <source>
        <strain evidence="2">SYSU2018</strain>
    </source>
</reference>
<dbReference type="AlphaFoldDB" id="A0ABD2PBQ7"/>
<evidence type="ECO:0000313" key="3">
    <source>
        <dbReference type="Proteomes" id="UP001516400"/>
    </source>
</evidence>
<comment type="caution">
    <text evidence="2">The sequence shown here is derived from an EMBL/GenBank/DDBJ whole genome shotgun (WGS) entry which is preliminary data.</text>
</comment>
<dbReference type="InterPro" id="IPR012337">
    <property type="entry name" value="RNaseH-like_sf"/>
</dbReference>
<dbReference type="PROSITE" id="PS50879">
    <property type="entry name" value="RNASE_H_1"/>
    <property type="match status" value="1"/>
</dbReference>
<accession>A0ABD2PBQ7</accession>
<feature type="domain" description="RNase H type-1" evidence="1">
    <location>
        <begin position="22"/>
        <end position="148"/>
    </location>
</feature>
<sequence>MERPFHIIIPDRQEWISSKDRLLEGPCWYTDGSKTAKGVGAGVYGRGAAKEQSMCLGGNATIFQAEIFAIDHCANLLLAGGLTNRSIKILTDSQAALKALASDTCALLMVQECHSTLAKLGGRSRLRLIWVPGHSGIEGNEKADSFAA</sequence>
<keyword evidence="3" id="KW-1185">Reference proteome</keyword>